<protein>
    <submittedName>
        <fullName evidence="2">Uncharacterized protein</fullName>
    </submittedName>
</protein>
<dbReference type="EMBL" id="AAPZ02000001">
    <property type="protein sequence ID" value="EDX42758.1"/>
    <property type="molecule type" value="Genomic_DNA"/>
</dbReference>
<accession>B3XNV0</accession>
<evidence type="ECO:0000313" key="3">
    <source>
        <dbReference type="Proteomes" id="UP000003853"/>
    </source>
</evidence>
<dbReference type="AlphaFoldDB" id="B3XNV0"/>
<reference evidence="3" key="1">
    <citation type="submission" date="2008-06" db="EMBL/GenBank/DDBJ databases">
        <title>Permanent draft sequence of Lactobacillus reuteri 100-23.</title>
        <authorList>
            <consortium name="US DOE Joint Genome Institute"/>
            <person name="Copeland A."/>
            <person name="Lucas S."/>
            <person name="Lapidus A."/>
            <person name="Barry K."/>
            <person name="Detter J.C."/>
            <person name="Glavina del Rio T."/>
            <person name="Hammon N."/>
            <person name="Israni S."/>
            <person name="Dalin E."/>
            <person name="Tice H."/>
            <person name="Pitluck S."/>
            <person name="Sun H."/>
            <person name="Schmutz J."/>
            <person name="Larimer F."/>
            <person name="Land M."/>
            <person name="Hauser L."/>
            <person name="Walter J."/>
            <person name="Heng N.C.K."/>
            <person name="Tannock G.W."/>
            <person name="Richardson P."/>
        </authorList>
    </citation>
    <scope>NUCLEOTIDE SEQUENCE [LARGE SCALE GENOMIC DNA]</scope>
    <source>
        <strain evidence="3">DSM 17509 / CIP 109821 / 100-23</strain>
    </source>
</reference>
<gene>
    <name evidence="2" type="ORF">Lreu23DRAFT_4277</name>
</gene>
<keyword evidence="1" id="KW-0472">Membrane</keyword>
<evidence type="ECO:0000256" key="1">
    <source>
        <dbReference type="SAM" id="Phobius"/>
    </source>
</evidence>
<evidence type="ECO:0000313" key="2">
    <source>
        <dbReference type="EMBL" id="EDX42758.1"/>
    </source>
</evidence>
<dbReference type="PATRIC" id="fig|349123.13.peg.1281"/>
<name>B3XNV0_LIMR1</name>
<sequence>MLEELLLAYIFLVIDLIPNKIIELLAIQYIKNRYTLSGSYVELTANKDDFSNCDYK</sequence>
<proteinExistence type="predicted"/>
<organism evidence="2 3">
    <name type="scientific">Limosilactobacillus reuteri subsp. rodentium (strain DSM 17509 / CIP 109821 / 100-23)</name>
    <name type="common">Lactobacillus reuteri</name>
    <dbReference type="NCBI Taxonomy" id="349123"/>
    <lineage>
        <taxon>Bacteria</taxon>
        <taxon>Bacillati</taxon>
        <taxon>Bacillota</taxon>
        <taxon>Bacilli</taxon>
        <taxon>Lactobacillales</taxon>
        <taxon>Lactobacillaceae</taxon>
        <taxon>Limosilactobacillus</taxon>
    </lineage>
</organism>
<keyword evidence="1" id="KW-0812">Transmembrane</keyword>
<comment type="caution">
    <text evidence="2">The sequence shown here is derived from an EMBL/GenBank/DDBJ whole genome shotgun (WGS) entry which is preliminary data.</text>
</comment>
<feature type="transmembrane region" description="Helical" evidence="1">
    <location>
        <begin position="6"/>
        <end position="27"/>
    </location>
</feature>
<keyword evidence="1" id="KW-1133">Transmembrane helix</keyword>
<dbReference type="Proteomes" id="UP000003853">
    <property type="component" value="Unassembled WGS sequence"/>
</dbReference>